<dbReference type="AlphaFoldDB" id="A0AAU9FLL0"/>
<name>A0AAU9FLL0_DROMD</name>
<reference evidence="1 2" key="1">
    <citation type="submission" date="2024-02" db="EMBL/GenBank/DDBJ databases">
        <title>A chromosome-level genome assembly of Drosophila madeirensis, a fruit fly species endemic to Madeira island.</title>
        <authorList>
            <person name="Tomihara K."/>
            <person name="Llopart A."/>
            <person name="Yamamoto D."/>
        </authorList>
    </citation>
    <scope>NUCLEOTIDE SEQUENCE [LARGE SCALE GENOMIC DNA]</scope>
    <source>
        <strain evidence="1 2">RF1</strain>
    </source>
</reference>
<gene>
    <name evidence="1" type="ORF">DMAD_05269</name>
</gene>
<accession>A0AAU9FLL0</accession>
<dbReference type="EMBL" id="AP029265">
    <property type="protein sequence ID" value="BFF96683.1"/>
    <property type="molecule type" value="Genomic_DNA"/>
</dbReference>
<organism evidence="1 2">
    <name type="scientific">Drosophila madeirensis</name>
    <name type="common">Fruit fly</name>
    <dbReference type="NCBI Taxonomy" id="30013"/>
    <lineage>
        <taxon>Eukaryota</taxon>
        <taxon>Metazoa</taxon>
        <taxon>Ecdysozoa</taxon>
        <taxon>Arthropoda</taxon>
        <taxon>Hexapoda</taxon>
        <taxon>Insecta</taxon>
        <taxon>Pterygota</taxon>
        <taxon>Neoptera</taxon>
        <taxon>Endopterygota</taxon>
        <taxon>Diptera</taxon>
        <taxon>Brachycera</taxon>
        <taxon>Muscomorpha</taxon>
        <taxon>Ephydroidea</taxon>
        <taxon>Drosophilidae</taxon>
        <taxon>Drosophila</taxon>
        <taxon>Sophophora</taxon>
    </lineage>
</organism>
<sequence length="112" mass="12853">MPSREAGRVPVALVRHLVDQSRTERELMEKGKVLKERINKIETLLKLLGGREDELLCTICKGQVYQQSTVRAVRDELSARLTAHVYLYSTARGRLMRLQQLIHREESTGAPR</sequence>
<protein>
    <submittedName>
        <fullName evidence="1">Uncharacterized protein</fullName>
    </submittedName>
</protein>
<evidence type="ECO:0000313" key="1">
    <source>
        <dbReference type="EMBL" id="BFF96683.1"/>
    </source>
</evidence>
<dbReference type="Proteomes" id="UP001500889">
    <property type="component" value="Chromosome J"/>
</dbReference>
<keyword evidence="2" id="KW-1185">Reference proteome</keyword>
<evidence type="ECO:0000313" key="2">
    <source>
        <dbReference type="Proteomes" id="UP001500889"/>
    </source>
</evidence>
<proteinExistence type="predicted"/>